<dbReference type="GO" id="GO:0005085">
    <property type="term" value="F:guanyl-nucleotide exchange factor activity"/>
    <property type="evidence" value="ECO:0000318"/>
    <property type="project" value="GO_Central"/>
</dbReference>
<dbReference type="InterPro" id="IPR008937">
    <property type="entry name" value="Ras-like_GEF"/>
</dbReference>
<feature type="compositionally biased region" description="Low complexity" evidence="3">
    <location>
        <begin position="783"/>
        <end position="792"/>
    </location>
</feature>
<dbReference type="GO" id="GO:0007265">
    <property type="term" value="P:Ras protein signal transduction"/>
    <property type="evidence" value="ECO:0000318"/>
    <property type="project" value="GO_Central"/>
</dbReference>
<feature type="compositionally biased region" description="Low complexity" evidence="3">
    <location>
        <begin position="434"/>
        <end position="452"/>
    </location>
</feature>
<feature type="compositionally biased region" description="Low complexity" evidence="3">
    <location>
        <begin position="1147"/>
        <end position="1157"/>
    </location>
</feature>
<feature type="region of interest" description="Disordered" evidence="3">
    <location>
        <begin position="1"/>
        <end position="30"/>
    </location>
</feature>
<keyword evidence="1 2" id="KW-0344">Guanine-nucleotide releasing factor</keyword>
<feature type="compositionally biased region" description="Low complexity" evidence="3">
    <location>
        <begin position="757"/>
        <end position="773"/>
    </location>
</feature>
<sequence>MGEGKTVAGQSPGVGGKVRVQQPAGGGGRSRRLGICHHSGSILPAPLRLLQDLAKVGGGGHLSPPSIVISSTTGQSPALQRRNAIIRKNSAPARAKPWIEIAGQQAAATAVNATGNYVNQLLDVTEAKLKYQQRCSLTAVSQGLSIISTPAVVVLYVSDHRRPSLLSRPASHRRNSQQSADMLRPPIPSSHPHRRGGGDGPSRHVSYPATRRGVGRSSWLWRGQRRRWSLGPATSWIQPSGLQRLVTTGALPCSKEEAASLAAIQLRLQECLPSIKLPSSSKFLSHHQSSCCHNNSSSSNPNQNNNQQETTTRLAGTGPEATAAGGSAQLLHLPAGGGSSSNKDDDDVVVAAASVSSNASGVRSCDDLLFHSAGDLASRGRFGGGVTVATAALAVPTRYSLSQQQQQQQQHRIGARPFSVAATRRRAMPSCTSAAAAAVQQQQQHQQQSAGSTELLAASSSYSLAAVSQQQQQPADVCAGNAVLADALVDCLPPYYWEAKHMPRLVKETKRKLFHSSVYESEAQLKRLYVQTCQRLPAFNCHLFHVREIVSNLHTKKKSNRLLALGPSSITLLDSKTRMLAKSQSTSDLMQWQLGGGRSHDRVTLEFRATRWNVVVPSPSSLQDLGAALWDLQQHLNPAYPGSYTGDGSDPSGLGGNGGGQQQQHPHENVNRTGSASSSSSLSGSYSSSALPRRMLALPPSFPDELNILQRLLPFPEEVALKLTETEFQLFNSVPPIDYLRYCTTDLTARHHHHHQASAAGQSAGQQQQQHHQPSGHHHHQHQPFSSSQQQSTNAQPAENGVPSLIRRFNEVSSWVTHLIVSPPSHDERKAVLSCLIRTAVICWNLGNFHGATEIVVGLRSDKLKPFWLSITEKEKLPQLDFLASALLSRQTSDEYRRALARALRLKSKNTTRRVVPFFGVFIRDLKATLSQNPSIIVVSSGENAVPVLRHLSEIGREDQFLAFHGTGGLLNLDKIRAAQKVLEKIARYQHPSSSSSSTDKRSKRTRSPSDQSFCSSGGGGGGDGQCCSSDSWSDGTTSGDDQRCQRRRNSSGSSNGESWDWSERSLRRPKVSANSAAGGGVTGTDHRVTLFDLSCNGAGLDLRTIKVLTNGTTVIHCEADGSRGVPVLLRLERSHGTLTWSRTPWNGGNVAGSSSSSGGGGGDNSSLFSNPDVDITTGLKLKYGLGSGPSPPTGGAGAMGGASDGEVCGGGIEEGYLDVAALKEVALSCREGDFISIARRYAIPTLADGPWCISLVYGRNLSDNRVTVFVCSPLVARHWASFFQVALQAVRRQQNGGDRRLFWLKEQYLQLYYM</sequence>
<dbReference type="SUPFAM" id="SSF48366">
    <property type="entry name" value="Ras GEF"/>
    <property type="match status" value="1"/>
</dbReference>
<feature type="region of interest" description="Disordered" evidence="3">
    <location>
        <begin position="432"/>
        <end position="452"/>
    </location>
</feature>
<name>E9HXW9_DAPPU</name>
<organism evidence="5 6">
    <name type="scientific">Daphnia pulex</name>
    <name type="common">Water flea</name>
    <dbReference type="NCBI Taxonomy" id="6669"/>
    <lineage>
        <taxon>Eukaryota</taxon>
        <taxon>Metazoa</taxon>
        <taxon>Ecdysozoa</taxon>
        <taxon>Arthropoda</taxon>
        <taxon>Crustacea</taxon>
        <taxon>Branchiopoda</taxon>
        <taxon>Diplostraca</taxon>
        <taxon>Cladocera</taxon>
        <taxon>Anomopoda</taxon>
        <taxon>Daphniidae</taxon>
        <taxon>Daphnia</taxon>
    </lineage>
</organism>
<feature type="region of interest" description="Disordered" evidence="3">
    <location>
        <begin position="288"/>
        <end position="324"/>
    </location>
</feature>
<dbReference type="Pfam" id="PF00617">
    <property type="entry name" value="RasGEF"/>
    <property type="match status" value="1"/>
</dbReference>
<feature type="domain" description="Ras-GEF" evidence="4">
    <location>
        <begin position="715"/>
        <end position="1023"/>
    </location>
</feature>
<dbReference type="InterPro" id="IPR036964">
    <property type="entry name" value="RASGEF_cat_dom_sf"/>
</dbReference>
<proteinExistence type="predicted"/>
<feature type="region of interest" description="Disordered" evidence="3">
    <location>
        <begin position="751"/>
        <end position="799"/>
    </location>
</feature>
<evidence type="ECO:0000256" key="2">
    <source>
        <dbReference type="PROSITE-ProRule" id="PRU00168"/>
    </source>
</evidence>
<evidence type="ECO:0000256" key="3">
    <source>
        <dbReference type="SAM" id="MobiDB-lite"/>
    </source>
</evidence>
<dbReference type="InterPro" id="IPR001895">
    <property type="entry name" value="RASGEF_cat_dom"/>
</dbReference>
<dbReference type="PROSITE" id="PS50009">
    <property type="entry name" value="RASGEF_CAT"/>
    <property type="match status" value="1"/>
</dbReference>
<dbReference type="PANTHER" id="PTHR23113:SF368">
    <property type="entry name" value="CELL DIVISION CONTROL PROTEIN 25"/>
    <property type="match status" value="1"/>
</dbReference>
<feature type="region of interest" description="Disordered" evidence="3">
    <location>
        <begin position="1143"/>
        <end position="1168"/>
    </location>
</feature>
<reference evidence="5 6" key="1">
    <citation type="journal article" date="2011" name="Science">
        <title>The ecoresponsive genome of Daphnia pulex.</title>
        <authorList>
            <person name="Colbourne J.K."/>
            <person name="Pfrender M.E."/>
            <person name="Gilbert D."/>
            <person name="Thomas W.K."/>
            <person name="Tucker A."/>
            <person name="Oakley T.H."/>
            <person name="Tokishita S."/>
            <person name="Aerts A."/>
            <person name="Arnold G.J."/>
            <person name="Basu M.K."/>
            <person name="Bauer D.J."/>
            <person name="Caceres C.E."/>
            <person name="Carmel L."/>
            <person name="Casola C."/>
            <person name="Choi J.H."/>
            <person name="Detter J.C."/>
            <person name="Dong Q."/>
            <person name="Dusheyko S."/>
            <person name="Eads B.D."/>
            <person name="Frohlich T."/>
            <person name="Geiler-Samerotte K.A."/>
            <person name="Gerlach D."/>
            <person name="Hatcher P."/>
            <person name="Jogdeo S."/>
            <person name="Krijgsveld J."/>
            <person name="Kriventseva E.V."/>
            <person name="Kultz D."/>
            <person name="Laforsch C."/>
            <person name="Lindquist E."/>
            <person name="Lopez J."/>
            <person name="Manak J.R."/>
            <person name="Muller J."/>
            <person name="Pangilinan J."/>
            <person name="Patwardhan R.P."/>
            <person name="Pitluck S."/>
            <person name="Pritham E.J."/>
            <person name="Rechtsteiner A."/>
            <person name="Rho M."/>
            <person name="Rogozin I.B."/>
            <person name="Sakarya O."/>
            <person name="Salamov A."/>
            <person name="Schaack S."/>
            <person name="Shapiro H."/>
            <person name="Shiga Y."/>
            <person name="Skalitzky C."/>
            <person name="Smith Z."/>
            <person name="Souvorov A."/>
            <person name="Sung W."/>
            <person name="Tang Z."/>
            <person name="Tsuchiya D."/>
            <person name="Tu H."/>
            <person name="Vos H."/>
            <person name="Wang M."/>
            <person name="Wolf Y.I."/>
            <person name="Yamagata H."/>
            <person name="Yamada T."/>
            <person name="Ye Y."/>
            <person name="Shaw J.R."/>
            <person name="Andrews J."/>
            <person name="Crease T.J."/>
            <person name="Tang H."/>
            <person name="Lucas S.M."/>
            <person name="Robertson H.M."/>
            <person name="Bork P."/>
            <person name="Koonin E.V."/>
            <person name="Zdobnov E.M."/>
            <person name="Grigoriev I.V."/>
            <person name="Lynch M."/>
            <person name="Boore J.L."/>
        </authorList>
    </citation>
    <scope>NUCLEOTIDE SEQUENCE [LARGE SCALE GENOMIC DNA]</scope>
</reference>
<evidence type="ECO:0000256" key="1">
    <source>
        <dbReference type="ARBA" id="ARBA00022658"/>
    </source>
</evidence>
<gene>
    <name evidence="5" type="ORF">DAPPUDRAFT_119242</name>
</gene>
<accession>E9HXW9</accession>
<feature type="region of interest" description="Disordered" evidence="3">
    <location>
        <begin position="987"/>
        <end position="1084"/>
    </location>
</feature>
<dbReference type="HOGENOM" id="CLU_260363_0_0_1"/>
<dbReference type="EMBL" id="GL733083">
    <property type="protein sequence ID" value="EFX63408.1"/>
    <property type="molecule type" value="Genomic_DNA"/>
</dbReference>
<dbReference type="OrthoDB" id="269822at2759"/>
<dbReference type="InParanoid" id="E9HXW9"/>
<dbReference type="PANTHER" id="PTHR23113">
    <property type="entry name" value="GUANINE NUCLEOTIDE EXCHANGE FACTOR"/>
    <property type="match status" value="1"/>
</dbReference>
<dbReference type="Gene3D" id="1.10.840.10">
    <property type="entry name" value="Ras guanine-nucleotide exchange factors catalytic domain"/>
    <property type="match status" value="1"/>
</dbReference>
<evidence type="ECO:0000259" key="4">
    <source>
        <dbReference type="PROSITE" id="PS50009"/>
    </source>
</evidence>
<feature type="compositionally biased region" description="Low complexity" evidence="3">
    <location>
        <begin position="674"/>
        <end position="687"/>
    </location>
</feature>
<dbReference type="eggNOG" id="ENOG502QSQT">
    <property type="taxonomic scope" value="Eukaryota"/>
</dbReference>
<keyword evidence="6" id="KW-1185">Reference proteome</keyword>
<feature type="region of interest" description="Disordered" evidence="3">
    <location>
        <begin position="165"/>
        <end position="210"/>
    </location>
</feature>
<feature type="compositionally biased region" description="Low complexity" evidence="3">
    <location>
        <begin position="315"/>
        <end position="324"/>
    </location>
</feature>
<feature type="region of interest" description="Disordered" evidence="3">
    <location>
        <begin position="640"/>
        <end position="687"/>
    </location>
</feature>
<dbReference type="STRING" id="6669.E9HXW9"/>
<dbReference type="InterPro" id="IPR023578">
    <property type="entry name" value="Ras_GEF_dom_sf"/>
</dbReference>
<feature type="compositionally biased region" description="Low complexity" evidence="3">
    <location>
        <begin position="1026"/>
        <end position="1040"/>
    </location>
</feature>
<evidence type="ECO:0000313" key="5">
    <source>
        <dbReference type="EMBL" id="EFX63408.1"/>
    </source>
</evidence>
<dbReference type="SMART" id="SM00147">
    <property type="entry name" value="RasGEF"/>
    <property type="match status" value="1"/>
</dbReference>
<dbReference type="Proteomes" id="UP000000305">
    <property type="component" value="Unassembled WGS sequence"/>
</dbReference>
<dbReference type="GO" id="GO:0005886">
    <property type="term" value="C:plasma membrane"/>
    <property type="evidence" value="ECO:0000318"/>
    <property type="project" value="GO_Central"/>
</dbReference>
<dbReference type="KEGG" id="dpx:DAPPUDRAFT_119242"/>
<evidence type="ECO:0000313" key="6">
    <source>
        <dbReference type="Proteomes" id="UP000000305"/>
    </source>
</evidence>
<feature type="compositionally biased region" description="Low complexity" evidence="3">
    <location>
        <begin position="1051"/>
        <end position="1060"/>
    </location>
</feature>
<protein>
    <recommendedName>
        <fullName evidence="4">Ras-GEF domain-containing protein</fullName>
    </recommendedName>
</protein>
<feature type="compositionally biased region" description="Low complexity" evidence="3">
    <location>
        <begin position="288"/>
        <end position="308"/>
    </location>
</feature>